<dbReference type="OrthoDB" id="5307922at2759"/>
<keyword evidence="1" id="KW-0812">Transmembrane</keyword>
<name>A0A3P7LLE4_DIBLA</name>
<keyword evidence="3" id="KW-1185">Reference proteome</keyword>
<dbReference type="Pfam" id="PF20067">
    <property type="entry name" value="SSL_N"/>
    <property type="match status" value="1"/>
</dbReference>
<proteinExistence type="predicted"/>
<sequence length="220" mass="24295">MLPLEKELAVNDRLTAATREYEGQLSGPECVIVVKDSLYTGTLNGSVVKIDKNGVKTFARFGPEGCSSVETCGRPLGLHYDEPRNRLLVVDAYLGLFAIDLQTGKGALTKVKKIFPLNKAGVRPVKVTFFNSLDVLLDGRIVLTESSQKFVLHDLIGDLLEGRPTGSPFESKRLFKRQHRFSSFSLSRSTFWLIPAVFITATILSLVMASDHLQLVELVV</sequence>
<organism evidence="2 3">
    <name type="scientific">Dibothriocephalus latus</name>
    <name type="common">Fish tapeworm</name>
    <name type="synonym">Diphyllobothrium latum</name>
    <dbReference type="NCBI Taxonomy" id="60516"/>
    <lineage>
        <taxon>Eukaryota</taxon>
        <taxon>Metazoa</taxon>
        <taxon>Spiralia</taxon>
        <taxon>Lophotrochozoa</taxon>
        <taxon>Platyhelminthes</taxon>
        <taxon>Cestoda</taxon>
        <taxon>Eucestoda</taxon>
        <taxon>Diphyllobothriidea</taxon>
        <taxon>Diphyllobothriidae</taxon>
        <taxon>Dibothriocephalus</taxon>
    </lineage>
</organism>
<evidence type="ECO:0000256" key="1">
    <source>
        <dbReference type="SAM" id="Phobius"/>
    </source>
</evidence>
<reference evidence="2 3" key="1">
    <citation type="submission" date="2018-11" db="EMBL/GenBank/DDBJ databases">
        <authorList>
            <consortium name="Pathogen Informatics"/>
        </authorList>
    </citation>
    <scope>NUCLEOTIDE SEQUENCE [LARGE SCALE GENOMIC DNA]</scope>
</reference>
<dbReference type="SUPFAM" id="SSF63829">
    <property type="entry name" value="Calcium-dependent phosphotriesterase"/>
    <property type="match status" value="1"/>
</dbReference>
<feature type="transmembrane region" description="Helical" evidence="1">
    <location>
        <begin position="190"/>
        <end position="210"/>
    </location>
</feature>
<evidence type="ECO:0000313" key="3">
    <source>
        <dbReference type="Proteomes" id="UP000281553"/>
    </source>
</evidence>
<dbReference type="Gene3D" id="2.120.10.30">
    <property type="entry name" value="TolB, C-terminal domain"/>
    <property type="match status" value="1"/>
</dbReference>
<dbReference type="PANTHER" id="PTHR10426">
    <property type="entry name" value="STRICTOSIDINE SYNTHASE-RELATED"/>
    <property type="match status" value="1"/>
</dbReference>
<keyword evidence="1" id="KW-0472">Membrane</keyword>
<keyword evidence="1" id="KW-1133">Transmembrane helix</keyword>
<dbReference type="AlphaFoldDB" id="A0A3P7LLE4"/>
<dbReference type="GO" id="GO:0016787">
    <property type="term" value="F:hydrolase activity"/>
    <property type="evidence" value="ECO:0007669"/>
    <property type="project" value="TreeGrafter"/>
</dbReference>
<evidence type="ECO:0000313" key="2">
    <source>
        <dbReference type="EMBL" id="VDN10728.1"/>
    </source>
</evidence>
<dbReference type="Proteomes" id="UP000281553">
    <property type="component" value="Unassembled WGS sequence"/>
</dbReference>
<evidence type="ECO:0008006" key="4">
    <source>
        <dbReference type="Google" id="ProtNLM"/>
    </source>
</evidence>
<accession>A0A3P7LLE4</accession>
<protein>
    <recommendedName>
        <fullName evidence="4">Adipocyte plasma membrane-associated protein</fullName>
    </recommendedName>
</protein>
<dbReference type="InterPro" id="IPR011042">
    <property type="entry name" value="6-blade_b-propeller_TolB-like"/>
</dbReference>
<dbReference type="EMBL" id="UYRU01049823">
    <property type="protein sequence ID" value="VDN10728.1"/>
    <property type="molecule type" value="Genomic_DNA"/>
</dbReference>
<gene>
    <name evidence="2" type="ORF">DILT_LOCUS6559</name>
</gene>
<dbReference type="GO" id="GO:0012505">
    <property type="term" value="C:endomembrane system"/>
    <property type="evidence" value="ECO:0007669"/>
    <property type="project" value="TreeGrafter"/>
</dbReference>
<dbReference type="PANTHER" id="PTHR10426:SF88">
    <property type="entry name" value="ADIPOCYTE PLASMA MEMBRANE-ASSOCIATED PROTEIN HEMOMUCIN-RELATED"/>
    <property type="match status" value="1"/>
</dbReference>